<reference evidence="1" key="1">
    <citation type="submission" date="2020-03" db="EMBL/GenBank/DDBJ databases">
        <title>The deep terrestrial virosphere.</title>
        <authorList>
            <person name="Holmfeldt K."/>
            <person name="Nilsson E."/>
            <person name="Simone D."/>
            <person name="Lopez-Fernandez M."/>
            <person name="Wu X."/>
            <person name="de Brujin I."/>
            <person name="Lundin D."/>
            <person name="Andersson A."/>
            <person name="Bertilsson S."/>
            <person name="Dopson M."/>
        </authorList>
    </citation>
    <scope>NUCLEOTIDE SEQUENCE</scope>
    <source>
        <strain evidence="1">MM171B00703</strain>
    </source>
</reference>
<gene>
    <name evidence="1" type="ORF">MM171B00703_0002</name>
</gene>
<protein>
    <submittedName>
        <fullName evidence="1">Uncharacterized protein</fullName>
    </submittedName>
</protein>
<evidence type="ECO:0000313" key="1">
    <source>
        <dbReference type="EMBL" id="QJB03432.1"/>
    </source>
</evidence>
<name>A0A6M3MF87_9ZZZZ</name>
<sequence length="116" mass="14376">MKIIEIEKYMEKIKETRRPFAVFRICRTEDIKKIGFGEDHKFETKSFALNLRKNKLKCARTERKYLQAIHWRARNKGYPRGLKRYRTYNEEKEKQFKESRQHHAYIPEIDIPDRWK</sequence>
<dbReference type="AlphaFoldDB" id="A0A6M3MF87"/>
<accession>A0A6M3MF87</accession>
<organism evidence="1">
    <name type="scientific">viral metagenome</name>
    <dbReference type="NCBI Taxonomy" id="1070528"/>
    <lineage>
        <taxon>unclassified sequences</taxon>
        <taxon>metagenomes</taxon>
        <taxon>organismal metagenomes</taxon>
    </lineage>
</organism>
<dbReference type="EMBL" id="MT143846">
    <property type="protein sequence ID" value="QJB03432.1"/>
    <property type="molecule type" value="Genomic_DNA"/>
</dbReference>
<proteinExistence type="predicted"/>